<dbReference type="AlphaFoldDB" id="A0ABD5S8M7"/>
<dbReference type="RefSeq" id="WP_379778991.1">
    <property type="nucleotide sequence ID" value="NZ_JBHSWW010000017.1"/>
</dbReference>
<proteinExistence type="predicted"/>
<accession>A0ABD5S8M7</accession>
<name>A0ABD5S8M7_9EURY</name>
<feature type="compositionally biased region" description="Basic and acidic residues" evidence="1">
    <location>
        <begin position="11"/>
        <end position="25"/>
    </location>
</feature>
<keyword evidence="3" id="KW-1185">Reference proteome</keyword>
<evidence type="ECO:0000313" key="2">
    <source>
        <dbReference type="EMBL" id="MFC6752357.1"/>
    </source>
</evidence>
<reference evidence="2 3" key="1">
    <citation type="journal article" date="2019" name="Int. J. Syst. Evol. Microbiol.">
        <title>The Global Catalogue of Microorganisms (GCM) 10K type strain sequencing project: providing services to taxonomists for standard genome sequencing and annotation.</title>
        <authorList>
            <consortium name="The Broad Institute Genomics Platform"/>
            <consortium name="The Broad Institute Genome Sequencing Center for Infectious Disease"/>
            <person name="Wu L."/>
            <person name="Ma J."/>
        </authorList>
    </citation>
    <scope>NUCLEOTIDE SEQUENCE [LARGE SCALE GENOMIC DNA]</scope>
    <source>
        <strain evidence="2 3">CGMCC 1.3239</strain>
    </source>
</reference>
<dbReference type="Proteomes" id="UP001596442">
    <property type="component" value="Unassembled WGS sequence"/>
</dbReference>
<evidence type="ECO:0000256" key="1">
    <source>
        <dbReference type="SAM" id="MobiDB-lite"/>
    </source>
</evidence>
<gene>
    <name evidence="2" type="ORF">ACFQEU_02555</name>
</gene>
<protein>
    <submittedName>
        <fullName evidence="2">Uncharacterized protein</fullName>
    </submittedName>
</protein>
<feature type="region of interest" description="Disordered" evidence="1">
    <location>
        <begin position="1"/>
        <end position="146"/>
    </location>
</feature>
<evidence type="ECO:0000313" key="3">
    <source>
        <dbReference type="Proteomes" id="UP001596442"/>
    </source>
</evidence>
<sequence length="146" mass="16023">MQCQYPYADTQQHDPRIVRSPDDRHNHPHRMTPEDTTNADTTNRQQTDDTTPEGTTPDGTGRSETDRPSTDSSPRPIPGRTPITEEAGAPIVPMFPAATDATNDPLATTFEKAQRPTRPPTTEEQDAPLVPDLRPTRRAATDGGAR</sequence>
<comment type="caution">
    <text evidence="2">The sequence shown here is derived from an EMBL/GenBank/DDBJ whole genome shotgun (WGS) entry which is preliminary data.</text>
</comment>
<organism evidence="2 3">
    <name type="scientific">Halorubrum tibetense</name>
    <dbReference type="NCBI Taxonomy" id="175631"/>
    <lineage>
        <taxon>Archaea</taxon>
        <taxon>Methanobacteriati</taxon>
        <taxon>Methanobacteriota</taxon>
        <taxon>Stenosarchaea group</taxon>
        <taxon>Halobacteria</taxon>
        <taxon>Halobacteriales</taxon>
        <taxon>Haloferacaceae</taxon>
        <taxon>Halorubrum</taxon>
    </lineage>
</organism>
<feature type="compositionally biased region" description="Low complexity" evidence="1">
    <location>
        <begin position="35"/>
        <end position="60"/>
    </location>
</feature>
<dbReference type="EMBL" id="JBHSWW010000017">
    <property type="protein sequence ID" value="MFC6752357.1"/>
    <property type="molecule type" value="Genomic_DNA"/>
</dbReference>